<sequence>MTEFATHLPAPTPRARLQKLTRRNHTESFLRMVAALFAAARPTQWPKNLLLFAAPAAAGVLSEPHIALQALAASVAFTLGSAATYFLNDLRDLDADRSHPTKCRRPLASGRISAKLGYAAALFLAAASMLTAMTVGWMTFIGLCTYLALTTSYSLYLKRFPVIDILVVAMGFVLRAGTGALATGVVVTSWFLLVTFFGALYIVTAKRQAELQSKTELMTPVSAEGLPPTTSRTTLSLYTKSWLEQTVTLALTSAIICYSLWAVQHPGTPLAAGLIQASILPFVATLLRYGYLCSRGDGQRPEHLMFSDGFLAAAAITWMLTAMAGIYLAVSL</sequence>
<evidence type="ECO:0000313" key="6">
    <source>
        <dbReference type="EMBL" id="MBB2997576.1"/>
    </source>
</evidence>
<evidence type="ECO:0000256" key="1">
    <source>
        <dbReference type="ARBA" id="ARBA00004141"/>
    </source>
</evidence>
<evidence type="ECO:0000256" key="5">
    <source>
        <dbReference type="SAM" id="Phobius"/>
    </source>
</evidence>
<feature type="transmembrane region" description="Helical" evidence="5">
    <location>
        <begin position="180"/>
        <end position="203"/>
    </location>
</feature>
<evidence type="ECO:0000313" key="7">
    <source>
        <dbReference type="Proteomes" id="UP000523000"/>
    </source>
</evidence>
<feature type="transmembrane region" description="Helical" evidence="5">
    <location>
        <begin position="310"/>
        <end position="330"/>
    </location>
</feature>
<gene>
    <name evidence="6" type="ORF">E9229_003848</name>
</gene>
<comment type="caution">
    <text evidence="6">The sequence shown here is derived from an EMBL/GenBank/DDBJ whole genome shotgun (WGS) entry which is preliminary data.</text>
</comment>
<dbReference type="Gene3D" id="1.10.357.140">
    <property type="entry name" value="UbiA prenyltransferase"/>
    <property type="match status" value="1"/>
</dbReference>
<keyword evidence="3 5" id="KW-1133">Transmembrane helix</keyword>
<feature type="transmembrane region" description="Helical" evidence="5">
    <location>
        <begin position="116"/>
        <end position="149"/>
    </location>
</feature>
<keyword evidence="2 5" id="KW-0812">Transmembrane</keyword>
<keyword evidence="6" id="KW-0328">Glycosyltransferase</keyword>
<dbReference type="CDD" id="cd13963">
    <property type="entry name" value="PT_UbiA_2"/>
    <property type="match status" value="1"/>
</dbReference>
<keyword evidence="4 5" id="KW-0472">Membrane</keyword>
<feature type="transmembrane region" description="Helical" evidence="5">
    <location>
        <begin position="66"/>
        <end position="87"/>
    </location>
</feature>
<dbReference type="GO" id="GO:0016757">
    <property type="term" value="F:glycosyltransferase activity"/>
    <property type="evidence" value="ECO:0007669"/>
    <property type="project" value="UniProtKB-KW"/>
</dbReference>
<dbReference type="EC" id="2.4.2.45" evidence="6"/>
<feature type="transmembrane region" description="Helical" evidence="5">
    <location>
        <begin position="156"/>
        <end position="174"/>
    </location>
</feature>
<accession>A0A839QUD6</accession>
<comment type="subcellular location">
    <subcellularLocation>
        <location evidence="1">Membrane</location>
        <topology evidence="1">Multi-pass membrane protein</topology>
    </subcellularLocation>
</comment>
<dbReference type="NCBIfam" id="NF008978">
    <property type="entry name" value="PRK12324.1-4"/>
    <property type="match status" value="1"/>
</dbReference>
<dbReference type="GO" id="GO:0016020">
    <property type="term" value="C:membrane"/>
    <property type="evidence" value="ECO:0007669"/>
    <property type="project" value="UniProtKB-SubCell"/>
</dbReference>
<dbReference type="GO" id="GO:0016765">
    <property type="term" value="F:transferase activity, transferring alkyl or aryl (other than methyl) groups"/>
    <property type="evidence" value="ECO:0007669"/>
    <property type="project" value="InterPro"/>
</dbReference>
<evidence type="ECO:0000256" key="4">
    <source>
        <dbReference type="ARBA" id="ARBA00023136"/>
    </source>
</evidence>
<evidence type="ECO:0000256" key="3">
    <source>
        <dbReference type="ARBA" id="ARBA00022989"/>
    </source>
</evidence>
<keyword evidence="6" id="KW-0808">Transferase</keyword>
<feature type="transmembrane region" description="Helical" evidence="5">
    <location>
        <begin position="242"/>
        <end position="263"/>
    </location>
</feature>
<reference evidence="6 7" key="1">
    <citation type="submission" date="2020-08" db="EMBL/GenBank/DDBJ databases">
        <title>Sequencing the genomes of 1000 actinobacteria strains.</title>
        <authorList>
            <person name="Klenk H.-P."/>
        </authorList>
    </citation>
    <scope>NUCLEOTIDE SEQUENCE [LARGE SCALE GENOMIC DNA]</scope>
    <source>
        <strain evidence="6 7">DSM 22826</strain>
    </source>
</reference>
<evidence type="ECO:0000256" key="2">
    <source>
        <dbReference type="ARBA" id="ARBA00022692"/>
    </source>
</evidence>
<dbReference type="Proteomes" id="UP000523000">
    <property type="component" value="Unassembled WGS sequence"/>
</dbReference>
<dbReference type="EMBL" id="JACHVS010000005">
    <property type="protein sequence ID" value="MBB2997576.1"/>
    <property type="molecule type" value="Genomic_DNA"/>
</dbReference>
<keyword evidence="7" id="KW-1185">Reference proteome</keyword>
<organism evidence="6 7">
    <name type="scientific">Paeniglutamicibacter cryotolerans</name>
    <dbReference type="NCBI Taxonomy" id="670079"/>
    <lineage>
        <taxon>Bacteria</taxon>
        <taxon>Bacillati</taxon>
        <taxon>Actinomycetota</taxon>
        <taxon>Actinomycetes</taxon>
        <taxon>Micrococcales</taxon>
        <taxon>Micrococcaceae</taxon>
        <taxon>Paeniglutamicibacter</taxon>
    </lineage>
</organism>
<proteinExistence type="predicted"/>
<dbReference type="Pfam" id="PF01040">
    <property type="entry name" value="UbiA"/>
    <property type="match status" value="1"/>
</dbReference>
<dbReference type="InterPro" id="IPR000537">
    <property type="entry name" value="UbiA_prenyltransferase"/>
</dbReference>
<name>A0A839QUD6_9MICC</name>
<dbReference type="RefSeq" id="WP_183513236.1">
    <property type="nucleotide sequence ID" value="NZ_BAABGK010000100.1"/>
</dbReference>
<dbReference type="AlphaFoldDB" id="A0A839QUD6"/>
<dbReference type="InterPro" id="IPR044878">
    <property type="entry name" value="UbiA_sf"/>
</dbReference>
<feature type="transmembrane region" description="Helical" evidence="5">
    <location>
        <begin position="269"/>
        <end position="289"/>
    </location>
</feature>
<protein>
    <submittedName>
        <fullName evidence="6">Decaprenyl-phosphate phosphoribosyltransferase</fullName>
        <ecNumber evidence="6">2.4.2.45</ecNumber>
    </submittedName>
</protein>